<comment type="catalytic activity">
    <reaction evidence="14">
        <text>acetyl-CoA + n malonyl-CoA + 2n NADPH + 2n H(+) = a long-chain fatty acid + (n+1) CoA + n CO2 + 2n NADP(+).</text>
        <dbReference type="EC" id="2.3.1.85"/>
    </reaction>
</comment>
<dbReference type="CDD" id="cd05195">
    <property type="entry name" value="enoyl_red"/>
    <property type="match status" value="1"/>
</dbReference>
<name>A0A914MI23_MELIC</name>
<dbReference type="EC" id="3.1.2.14" evidence="1"/>
<dbReference type="SMART" id="SM00829">
    <property type="entry name" value="PKS_ER"/>
    <property type="match status" value="1"/>
</dbReference>
<feature type="region of interest" description="C-terminal hotdog fold" evidence="15">
    <location>
        <begin position="200"/>
        <end position="328"/>
    </location>
</feature>
<evidence type="ECO:0000256" key="12">
    <source>
        <dbReference type="ARBA" id="ARBA00023160"/>
    </source>
</evidence>
<dbReference type="PANTHER" id="PTHR43775:SF7">
    <property type="entry name" value="FATTY ACID SYNTHASE"/>
    <property type="match status" value="1"/>
</dbReference>
<dbReference type="PROSITE" id="PS50075">
    <property type="entry name" value="CARRIER"/>
    <property type="match status" value="1"/>
</dbReference>
<dbReference type="Gene3D" id="3.40.50.720">
    <property type="entry name" value="NAD(P)-binding Rossmann-like Domain"/>
    <property type="match status" value="1"/>
</dbReference>
<feature type="region of interest" description="N-terminal hotdog fold" evidence="15">
    <location>
        <begin position="799"/>
        <end position="920"/>
    </location>
</feature>
<dbReference type="SUPFAM" id="SSF53335">
    <property type="entry name" value="S-adenosyl-L-methionine-dependent methyltransferases"/>
    <property type="match status" value="2"/>
</dbReference>
<dbReference type="WBParaSite" id="Minc3s01521g24458">
    <property type="protein sequence ID" value="Minc3s01521g24458"/>
    <property type="gene ID" value="Minc3s01521g24458"/>
</dbReference>
<dbReference type="Gene3D" id="3.10.129.110">
    <property type="entry name" value="Polyketide synthase dehydratase"/>
    <property type="match status" value="2"/>
</dbReference>
<keyword evidence="5" id="KW-0444">Lipid biosynthesis</keyword>
<feature type="domain" description="PKS/mFAS DH" evidence="18">
    <location>
        <begin position="63"/>
        <end position="328"/>
    </location>
</feature>
<dbReference type="PANTHER" id="PTHR43775">
    <property type="entry name" value="FATTY ACID SYNTHASE"/>
    <property type="match status" value="1"/>
</dbReference>
<sequence length="2567" mass="290784">MNSKAEEELPAFLQNLGKIYQAGASVHVEKLYPQVPMPVPLDTPMISPWWKWDHSQDWPVIDGRLAGSGGSGAVPASASYTIDPFSADSKETFLLDHVIDGRVLYPFTGYMILAWKTLCKLKGLDHLKTAVIFEDINVYNATILSKPIRLDVVISPGHGQFEILEGDQLASSGRIYIPDEKQEFYYNNLKDIKTSEIADRTELDTDDAYKEFLLRGYEYGQAFRGIYRACNSGERGTLYWTGNWVTFLDSLLQTALLAERADTLRLPTRVRYLRIDPVRHLECIEEKDGIQVVQLRNDIPTNGCIAGGVECCELTAYTIQRRPQPSGQLFLEKLYFVKHLDDKCTLINAFVELFATDLNEFADNTLGFEQTAVKKMTNIYKALDNDRYWAHCLLNDRFTKSAQDVCFENTAGHRKKTCSIEITSTDVLKHCINASLSHPLLEIEWTCIGPNVDNLDETTLQQLSASKFQIDLEAGEDGKELKLPQECRQFDFLFLNRVLWRKSHPVQFLQRCSQLLKDNGLIIINELTKDYEIALLCDALQGVDFGKVEGNSYQRIYGVYLDRDTLEKVFSEAGFRVCVRQTDPNVPTTTFVLRKIPQQPRDPVIVDVDDIQEFTWVEKLKKVIEERLNEPDYKTIAEFCAQLQKEEIFAKPVDSSGIPFHSPVMQLVREEMLTAMRSVVPEPKPRSLKWISSSIPESQWDEDLALHCSADYHVNNACSPVLFYEALQKIPPNAITIEIAPHALMQAILRRSLQKNLSGASVHVEKLYPQVPMPVPLDTPMISPWWKWDHSQDWPVIDGRLAGSGGSGAVPASASYTIDPFSADSKETFLLDHVIDGRVLYPFTGYMILAWKTLCKLKGLDHLKTAVIFEDINVYNATILSKPIRLDVVISPGHGQFEILEGDQLASSGRIYIPDEKQEFYYNNLKDIKTSEIADRTELDTDDAYKEFLLRGYEYGQAFRGIYRACNSGERGTLYWTGNWVTFLDSLLQTALLAERADTLRLPTRVRYLRIDPVRHLECIEEKDGIQVVQLRNDIPTNGCIAGGVECCELTAYTIQRRPQPSGQLFLEKLYFVKHLDDNALNDFPKEKEILYEYRQLLHSTLFNGLSKWNELGLFNKITNGEQFGRALEMLKSRHTQIEINEEIRNKFIEDSKCTLINAFVELFATDLDEFADNTLGFEQNAVKKMTNIYKALDNDRYWAHCLLNDRFTKSAQDVCFENTAGHRKKTCSVEITSTDVLKHCINASLSHPLLEIEWTCIGPNVDNLDETTLQQLSASKFQIDLEAGEDGKELKLPQECRQFDFLFLNRVLWRKSHPVQFLQRCSQLLKDNGLIIINELTKDYEIALLCDALQGVDFGKVEGNSYQRIYGVYLDRDTLEKVFSEAGFRVCVRQTDPNVPTTTFVLRKIPQQPRDPVIVDVDDIQEFTWVEKLKKVIEERLNEPDYKTVWMTSTRVRNNGTLGLSLCFVEENLKYNRFRNLVDISLRPENRNGPPCIDMESEEVKEILEADLHANNYRDGNWGSVRHMVVKEEEAHSYKEVEHAFINTLVRADVSSLTWVESGNQYFNEMQAYLPDHQKQQLVLCSVYYAALNFRDVMLAYGRLPPDAIPGQFADRECLLGMEFSGRLQNGKRVMGILPAQALATSVACHNDFFWEVPEEWSLQDAATVPVAFATAYYALVMRGRISKGDKVLIHSGTGGVGQAAIRIALEYGCEVYTTVSNKDKREFLQQRFPQLKDHHFANSRTTDFEQHIRRQTFGRGVDVVLNSLAHEMLRASLRCLAQHGRFLEIGKVDLSQNSSLGMSLFLKNVTFHGILLDAIMDQSVGRKSEWQECAKLFEDGIRKGVVQPISSTVFASDKCEEAFRYMSAGKHKGKVLIQIREEEENRLALPSKMFVRAVCRTLCNPQYVYLITGGLGGFGLELAQWLINRGARKLVLTSRKGIKTGYQARCVHFWRRMHVQILVSTQDIVHKEDAHELIRECEVLGPIGGVFHLAMVLRDCLFENQTVENFKDAAQAKYFGTMNLDDATRKCTNLRWFVVFSSITSGRGNAGQTNYGWSNSTMERIIEQRRFDGFPGIAIQWGAIGDVGVILEHMGDNNTVVGGTLPQRIPSCLSSLDLFLAWNHPIVSSYIKADTSGKKQQSGGNLLQTISHILGVNDISQLNPDANLGDLGLDSLMGVEIKQALERDYDITLSMKEIRTLTLNKLMKMAEGGGSGAAGSASLQGDGELQFRRDGEQLALESSVKVLEEQLGALFKLRVDVNDLDPVDIVVKCNKVEEGPITFFMHPIEGIASPLSRVASKCNFPAYCLQFTRNVPNDSIETVAGIYIKEMRRIQPVGPYRIIGYSYGACIGFEIATQLQQSDGVDSVEKLILLDGSHLYMQTYRNVYRRAFNVTGDTLVNNPLFESEIMCAMTLRFANVDYKKFRVELIQLSTFRERLQKVVDTVMNTGLFQMPDTVAFACEAMRYKFLMADKYKPKEKFKGHITLIRAEQGAAREEDVGKDYGISQVSETSNVYLVSGDHDSIVQGRKHVDTAAIINAVILDQPIPDPLPSVSSSKEQRGTRKSANK</sequence>
<dbReference type="FunFam" id="3.40.50.720:FF:000209">
    <property type="entry name" value="Polyketide synthase Pks12"/>
    <property type="match status" value="1"/>
</dbReference>
<feature type="region of interest" description="Disordered" evidence="16">
    <location>
        <begin position="2546"/>
        <end position="2567"/>
    </location>
</feature>
<feature type="active site" description="Proton acceptor; for dehydratase activity" evidence="15">
    <location>
        <position position="97"/>
    </location>
</feature>
<keyword evidence="11" id="KW-0443">Lipid metabolism</keyword>
<reference evidence="20" key="1">
    <citation type="submission" date="2022-11" db="UniProtKB">
        <authorList>
            <consortium name="WormBaseParasite"/>
        </authorList>
    </citation>
    <scope>IDENTIFICATION</scope>
</reference>
<evidence type="ECO:0000256" key="2">
    <source>
        <dbReference type="ARBA" id="ARBA00012873"/>
    </source>
</evidence>
<feature type="active site" description="Proton acceptor; for dehydratase activity" evidence="15">
    <location>
        <position position="833"/>
    </location>
</feature>
<evidence type="ECO:0000313" key="19">
    <source>
        <dbReference type="Proteomes" id="UP000887563"/>
    </source>
</evidence>
<keyword evidence="13" id="KW-0511">Multifunctional enzyme</keyword>
<dbReference type="GO" id="GO:0016297">
    <property type="term" value="F:fatty acyl-[ACP] hydrolase activity"/>
    <property type="evidence" value="ECO:0007669"/>
    <property type="project" value="UniProtKB-EC"/>
</dbReference>
<feature type="active site" description="Proton donor; for dehydratase activity" evidence="15">
    <location>
        <position position="249"/>
    </location>
</feature>
<evidence type="ECO:0000256" key="16">
    <source>
        <dbReference type="SAM" id="MobiDB-lite"/>
    </source>
</evidence>
<evidence type="ECO:0000259" key="17">
    <source>
        <dbReference type="PROSITE" id="PS50075"/>
    </source>
</evidence>
<dbReference type="InterPro" id="IPR020806">
    <property type="entry name" value="PKS_PP-bd"/>
</dbReference>
<evidence type="ECO:0000256" key="6">
    <source>
        <dbReference type="ARBA" id="ARBA00022553"/>
    </source>
</evidence>
<dbReference type="InterPro" id="IPR057326">
    <property type="entry name" value="KR_dom"/>
</dbReference>
<dbReference type="InterPro" id="IPR042104">
    <property type="entry name" value="PKS_dehydratase_sf"/>
</dbReference>
<dbReference type="Pfam" id="PF21149">
    <property type="entry name" value="FAS_pseudo-KR"/>
    <property type="match status" value="1"/>
</dbReference>
<evidence type="ECO:0000256" key="1">
    <source>
        <dbReference type="ARBA" id="ARBA00012480"/>
    </source>
</evidence>
<dbReference type="EC" id="2.3.1.85" evidence="2"/>
<dbReference type="GO" id="GO:0031177">
    <property type="term" value="F:phosphopantetheine binding"/>
    <property type="evidence" value="ECO:0007669"/>
    <property type="project" value="InterPro"/>
</dbReference>
<dbReference type="Pfam" id="PF00698">
    <property type="entry name" value="Acyl_transf_1"/>
    <property type="match status" value="1"/>
</dbReference>
<keyword evidence="19" id="KW-1185">Reference proteome</keyword>
<evidence type="ECO:0000256" key="14">
    <source>
        <dbReference type="ARBA" id="ARBA00044883"/>
    </source>
</evidence>
<evidence type="ECO:0000256" key="7">
    <source>
        <dbReference type="ARBA" id="ARBA00022679"/>
    </source>
</evidence>
<proteinExistence type="predicted"/>
<keyword evidence="7" id="KW-0808">Transferase</keyword>
<dbReference type="Gene3D" id="3.40.50.1820">
    <property type="entry name" value="alpha/beta hydrolase"/>
    <property type="match status" value="1"/>
</dbReference>
<dbReference type="SUPFAM" id="SSF53474">
    <property type="entry name" value="alpha/beta-Hydrolases"/>
    <property type="match status" value="1"/>
</dbReference>
<dbReference type="GO" id="GO:0004312">
    <property type="term" value="F:fatty acid synthase activity"/>
    <property type="evidence" value="ECO:0007669"/>
    <property type="project" value="UniProtKB-EC"/>
</dbReference>
<accession>A0A914MI23</accession>
<dbReference type="InterPro" id="IPR050091">
    <property type="entry name" value="PKS_NRPS_Biosynth_Enz"/>
</dbReference>
<dbReference type="Gene3D" id="3.40.50.150">
    <property type="entry name" value="Vaccinia Virus protein VP39"/>
    <property type="match status" value="2"/>
</dbReference>
<dbReference type="SMART" id="SM00822">
    <property type="entry name" value="PKS_KR"/>
    <property type="match status" value="1"/>
</dbReference>
<dbReference type="Gene3D" id="1.10.1200.10">
    <property type="entry name" value="ACP-like"/>
    <property type="match status" value="1"/>
</dbReference>
<dbReference type="InterPro" id="IPR020843">
    <property type="entry name" value="ER"/>
</dbReference>
<dbReference type="Pfam" id="PF13602">
    <property type="entry name" value="ADH_zinc_N_2"/>
    <property type="match status" value="1"/>
</dbReference>
<dbReference type="SUPFAM" id="SSF51735">
    <property type="entry name" value="NAD(P)-binding Rossmann-fold domains"/>
    <property type="match status" value="2"/>
</dbReference>
<keyword evidence="10" id="KW-0560">Oxidoreductase</keyword>
<dbReference type="InterPro" id="IPR036291">
    <property type="entry name" value="NAD(P)-bd_dom_sf"/>
</dbReference>
<dbReference type="SUPFAM" id="SSF47336">
    <property type="entry name" value="ACP-like"/>
    <property type="match status" value="1"/>
</dbReference>
<dbReference type="InterPro" id="IPR001031">
    <property type="entry name" value="Thioesterase"/>
</dbReference>
<feature type="domain" description="Carrier" evidence="17">
    <location>
        <begin position="2138"/>
        <end position="2215"/>
    </location>
</feature>
<feature type="domain" description="PKS/mFAS DH" evidence="18">
    <location>
        <begin position="799"/>
        <end position="1064"/>
    </location>
</feature>
<keyword evidence="4" id="KW-0596">Phosphopantetheine</keyword>
<dbReference type="Gene3D" id="1.10.287.1960">
    <property type="match status" value="1"/>
</dbReference>
<evidence type="ECO:0000259" key="18">
    <source>
        <dbReference type="PROSITE" id="PS52019"/>
    </source>
</evidence>
<dbReference type="SUPFAM" id="SSF52151">
    <property type="entry name" value="FabD/lysophospholipase-like"/>
    <property type="match status" value="1"/>
</dbReference>
<dbReference type="InterPro" id="IPR013968">
    <property type="entry name" value="PKS_KR"/>
</dbReference>
<dbReference type="GO" id="GO:0006633">
    <property type="term" value="P:fatty acid biosynthetic process"/>
    <property type="evidence" value="ECO:0007669"/>
    <property type="project" value="UniProtKB-KW"/>
</dbReference>
<protein>
    <recommendedName>
        <fullName evidence="3">Fatty acid synthase</fullName>
        <ecNumber evidence="2">2.3.1.85</ecNumber>
        <ecNumber evidence="1">3.1.2.14</ecNumber>
    </recommendedName>
</protein>
<organism evidence="19 20">
    <name type="scientific">Meloidogyne incognita</name>
    <name type="common">Southern root-knot nematode worm</name>
    <name type="synonym">Oxyuris incognita</name>
    <dbReference type="NCBI Taxonomy" id="6306"/>
    <lineage>
        <taxon>Eukaryota</taxon>
        <taxon>Metazoa</taxon>
        <taxon>Ecdysozoa</taxon>
        <taxon>Nematoda</taxon>
        <taxon>Chromadorea</taxon>
        <taxon>Rhabditida</taxon>
        <taxon>Tylenchina</taxon>
        <taxon>Tylenchomorpha</taxon>
        <taxon>Tylenchoidea</taxon>
        <taxon>Meloidogynidae</taxon>
        <taxon>Meloidogyninae</taxon>
        <taxon>Meloidogyne</taxon>
        <taxon>Meloidogyne incognita group</taxon>
    </lineage>
</organism>
<evidence type="ECO:0000256" key="13">
    <source>
        <dbReference type="ARBA" id="ARBA00023268"/>
    </source>
</evidence>
<evidence type="ECO:0000256" key="10">
    <source>
        <dbReference type="ARBA" id="ARBA00023002"/>
    </source>
</evidence>
<keyword evidence="9" id="KW-0521">NADP</keyword>
<dbReference type="Pfam" id="PF08659">
    <property type="entry name" value="KR"/>
    <property type="match status" value="1"/>
</dbReference>
<keyword evidence="12" id="KW-0275">Fatty acid biosynthesis</keyword>
<dbReference type="GO" id="GO:0016491">
    <property type="term" value="F:oxidoreductase activity"/>
    <property type="evidence" value="ECO:0007669"/>
    <property type="project" value="UniProtKB-KW"/>
</dbReference>
<dbReference type="InterPro" id="IPR014043">
    <property type="entry name" value="Acyl_transferase_dom"/>
</dbReference>
<keyword evidence="8" id="KW-0276">Fatty acid metabolism</keyword>
<dbReference type="InterPro" id="IPR036736">
    <property type="entry name" value="ACP-like_sf"/>
</dbReference>
<evidence type="ECO:0000256" key="15">
    <source>
        <dbReference type="PROSITE-ProRule" id="PRU01363"/>
    </source>
</evidence>
<dbReference type="CDD" id="cd08954">
    <property type="entry name" value="KR_1_FAS_SDR_x"/>
    <property type="match status" value="1"/>
</dbReference>
<dbReference type="InterPro" id="IPR011032">
    <property type="entry name" value="GroES-like_sf"/>
</dbReference>
<evidence type="ECO:0000313" key="20">
    <source>
        <dbReference type="WBParaSite" id="Minc3s01521g24458"/>
    </source>
</evidence>
<feature type="active site" description="Proton donor; for dehydratase activity" evidence="15">
    <location>
        <position position="985"/>
    </location>
</feature>
<evidence type="ECO:0000256" key="5">
    <source>
        <dbReference type="ARBA" id="ARBA00022516"/>
    </source>
</evidence>
<dbReference type="InterPro" id="IPR016035">
    <property type="entry name" value="Acyl_Trfase/lysoPLipase"/>
</dbReference>
<dbReference type="FunFam" id="1.10.1200.10:FF:000013">
    <property type="entry name" value="Fatty acid synthase"/>
    <property type="match status" value="1"/>
</dbReference>
<evidence type="ECO:0000256" key="4">
    <source>
        <dbReference type="ARBA" id="ARBA00022450"/>
    </source>
</evidence>
<dbReference type="InterPro" id="IPR029058">
    <property type="entry name" value="AB_hydrolase_fold"/>
</dbReference>
<dbReference type="SUPFAM" id="SSF50129">
    <property type="entry name" value="GroES-like"/>
    <property type="match status" value="1"/>
</dbReference>
<evidence type="ECO:0000256" key="11">
    <source>
        <dbReference type="ARBA" id="ARBA00023098"/>
    </source>
</evidence>
<dbReference type="PROSITE" id="PS52019">
    <property type="entry name" value="PKS_MFAS_DH"/>
    <property type="match status" value="2"/>
</dbReference>
<dbReference type="SMART" id="SM00823">
    <property type="entry name" value="PKS_PP"/>
    <property type="match status" value="1"/>
</dbReference>
<dbReference type="Proteomes" id="UP000887563">
    <property type="component" value="Unplaced"/>
</dbReference>
<dbReference type="SMART" id="SM00827">
    <property type="entry name" value="PKS_AT"/>
    <property type="match status" value="1"/>
</dbReference>
<feature type="region of interest" description="C-terminal hotdog fold" evidence="15">
    <location>
        <begin position="936"/>
        <end position="1064"/>
    </location>
</feature>
<dbReference type="InterPro" id="IPR009081">
    <property type="entry name" value="PP-bd_ACP"/>
</dbReference>
<dbReference type="InterPro" id="IPR049391">
    <property type="entry name" value="FAS_pseudo-KR"/>
</dbReference>
<dbReference type="Gene3D" id="3.90.180.10">
    <property type="entry name" value="Medium-chain alcohol dehydrogenases, catalytic domain"/>
    <property type="match status" value="1"/>
</dbReference>
<keyword evidence="6" id="KW-0597">Phosphoprotein</keyword>
<evidence type="ECO:0000256" key="9">
    <source>
        <dbReference type="ARBA" id="ARBA00022857"/>
    </source>
</evidence>
<dbReference type="Pfam" id="PF00550">
    <property type="entry name" value="PP-binding"/>
    <property type="match status" value="1"/>
</dbReference>
<evidence type="ECO:0000256" key="8">
    <source>
        <dbReference type="ARBA" id="ARBA00022832"/>
    </source>
</evidence>
<dbReference type="Pfam" id="PF00975">
    <property type="entry name" value="Thioesterase"/>
    <property type="match status" value="1"/>
</dbReference>
<evidence type="ECO:0000256" key="3">
    <source>
        <dbReference type="ARBA" id="ARBA00018769"/>
    </source>
</evidence>
<dbReference type="InterPro" id="IPR029063">
    <property type="entry name" value="SAM-dependent_MTases_sf"/>
</dbReference>
<dbReference type="Gene3D" id="3.30.70.3290">
    <property type="match status" value="2"/>
</dbReference>
<feature type="region of interest" description="N-terminal hotdog fold" evidence="15">
    <location>
        <begin position="63"/>
        <end position="184"/>
    </location>
</feature>
<dbReference type="FunFam" id="3.90.180.10:FF:000015">
    <property type="entry name" value="Fatty acid synthase"/>
    <property type="match status" value="1"/>
</dbReference>
<dbReference type="InterPro" id="IPR049900">
    <property type="entry name" value="PKS_mFAS_DH"/>
</dbReference>